<dbReference type="GeneID" id="94374784"/>
<gene>
    <name evidence="1" type="ORF">KWG56_05875</name>
</gene>
<reference evidence="1 2" key="1">
    <citation type="submission" date="2021-07" db="EMBL/GenBank/DDBJ databases">
        <title>Isolation and characterization of bacteria from a gold mining with a capacity of golden bioaccumulation.</title>
        <authorList>
            <person name="Yang X.J."/>
        </authorList>
    </citation>
    <scope>NUCLEOTIDE SEQUENCE [LARGE SCALE GENOMIC DNA]</scope>
    <source>
        <strain evidence="1 2">Au29</strain>
    </source>
</reference>
<protein>
    <submittedName>
        <fullName evidence="1">Uncharacterized protein</fullName>
    </submittedName>
</protein>
<dbReference type="Proteomes" id="UP000824334">
    <property type="component" value="Chromosome"/>
</dbReference>
<evidence type="ECO:0000313" key="1">
    <source>
        <dbReference type="EMBL" id="QYC11504.1"/>
    </source>
</evidence>
<proteinExistence type="predicted"/>
<evidence type="ECO:0000313" key="2">
    <source>
        <dbReference type="Proteomes" id="UP000824334"/>
    </source>
</evidence>
<organism evidence="1 2">
    <name type="scientific">Brevundimonas nasdae</name>
    <dbReference type="NCBI Taxonomy" id="172043"/>
    <lineage>
        <taxon>Bacteria</taxon>
        <taxon>Pseudomonadati</taxon>
        <taxon>Pseudomonadota</taxon>
        <taxon>Alphaproteobacteria</taxon>
        <taxon>Caulobacterales</taxon>
        <taxon>Caulobacteraceae</taxon>
        <taxon>Brevundimonas</taxon>
    </lineage>
</organism>
<dbReference type="RefSeq" id="WP_219354083.1">
    <property type="nucleotide sequence ID" value="NZ_CP080034.1"/>
</dbReference>
<keyword evidence="2" id="KW-1185">Reference proteome</keyword>
<sequence length="265" mass="29471">MPREELWTWLNPPYKENGGERPRGSADKQTVSAASSLDLLVQDGSIYRLGANVLDSYAAYADEVHDRLVDLAPDHADYIVLETFAWLGLTADGSSSEWAAAGDFADRVEEALGDPTAGDARRFNSTKQASWRRWISFLGLGSNLPLNQLSFQPGVTRRLEIELRRAELPYDTPLEIDGVLNTLGQRMPYLDRGRLRSAVAKRCGLMDDPARLSYVMSAALRDLHDEGIIELERRGDAIGYVDLTHDPFHKIQSVLTLTLKDQANG</sequence>
<dbReference type="EMBL" id="CP080034">
    <property type="protein sequence ID" value="QYC11504.1"/>
    <property type="molecule type" value="Genomic_DNA"/>
</dbReference>
<name>A0ABX8TPY3_9CAUL</name>
<accession>A0ABX8TPY3</accession>